<dbReference type="GO" id="GO:0003677">
    <property type="term" value="F:DNA binding"/>
    <property type="evidence" value="ECO:0007669"/>
    <property type="project" value="InterPro"/>
</dbReference>
<dbReference type="InterPro" id="IPR001387">
    <property type="entry name" value="Cro/C1-type_HTH"/>
</dbReference>
<evidence type="ECO:0000313" key="3">
    <source>
        <dbReference type="EMBL" id="KVT56542.1"/>
    </source>
</evidence>
<feature type="domain" description="HTH cro/C1-type" evidence="2">
    <location>
        <begin position="117"/>
        <end position="174"/>
    </location>
</feature>
<dbReference type="CDD" id="cd00093">
    <property type="entry name" value="HTH_XRE"/>
    <property type="match status" value="1"/>
</dbReference>
<sequence length="315" mass="34719">MGLDSARHLTRRDWGRARKMFEGGASSADIAKRFAIPSATIRHMARREGWMNAAGLDGEQEQPGPVSDGSFAHENSLSGGSCMSREHPTDAQAQQALRRFVRDKSKPEELDILRRNLIVARVMSGMTAVEAAEKLGYANSTQLSLIESGKRKIPDDRQFIVDAARVYAVSVDFLLGLSPHTEFDARVARQHALMRGTESILGGIAAGFATVMIQFTNQTQPVREDFDRVSNAARTVEQALGMARKHGLDEIRGSSALLAATEQLAKAVEPLRQKVMRYRAIDSYFDELRAGRMPPIAYLTERYAPDGLSEEEVSA</sequence>
<dbReference type="PROSITE" id="PS50943">
    <property type="entry name" value="HTH_CROC1"/>
    <property type="match status" value="1"/>
</dbReference>
<dbReference type="EMBL" id="LPDO01000054">
    <property type="protein sequence ID" value="KVT56542.1"/>
    <property type="molecule type" value="Genomic_DNA"/>
</dbReference>
<protein>
    <recommendedName>
        <fullName evidence="2">HTH cro/C1-type domain-containing protein</fullName>
    </recommendedName>
</protein>
<dbReference type="SMART" id="SM00530">
    <property type="entry name" value="HTH_XRE"/>
    <property type="match status" value="1"/>
</dbReference>
<dbReference type="InterPro" id="IPR010982">
    <property type="entry name" value="Lambda_DNA-bd_dom_sf"/>
</dbReference>
<evidence type="ECO:0000256" key="1">
    <source>
        <dbReference type="SAM" id="MobiDB-lite"/>
    </source>
</evidence>
<proteinExistence type="predicted"/>
<dbReference type="Proteomes" id="UP000056732">
    <property type="component" value="Unassembled WGS sequence"/>
</dbReference>
<gene>
    <name evidence="3" type="ORF">WK53_31815</name>
</gene>
<organism evidence="3 4">
    <name type="scientific">Burkholderia ubonensis</name>
    <dbReference type="NCBI Taxonomy" id="101571"/>
    <lineage>
        <taxon>Bacteria</taxon>
        <taxon>Pseudomonadati</taxon>
        <taxon>Pseudomonadota</taxon>
        <taxon>Betaproteobacteria</taxon>
        <taxon>Burkholderiales</taxon>
        <taxon>Burkholderiaceae</taxon>
        <taxon>Burkholderia</taxon>
        <taxon>Burkholderia cepacia complex</taxon>
    </lineage>
</organism>
<comment type="caution">
    <text evidence="3">The sequence shown here is derived from an EMBL/GenBank/DDBJ whole genome shotgun (WGS) entry which is preliminary data.</text>
</comment>
<reference evidence="3 4" key="1">
    <citation type="submission" date="2015-11" db="EMBL/GenBank/DDBJ databases">
        <title>Expanding the genomic diversity of Burkholderia species for the development of highly accurate diagnostics.</title>
        <authorList>
            <person name="Sahl J."/>
            <person name="Keim P."/>
            <person name="Wagner D."/>
        </authorList>
    </citation>
    <scope>NUCLEOTIDE SEQUENCE [LARGE SCALE GENOMIC DNA]</scope>
    <source>
        <strain evidence="3 4">MSMB1137WGS</strain>
    </source>
</reference>
<dbReference type="Gene3D" id="1.10.260.40">
    <property type="entry name" value="lambda repressor-like DNA-binding domains"/>
    <property type="match status" value="1"/>
</dbReference>
<name>A0AAW3NG33_9BURK</name>
<accession>A0AAW3NG33</accession>
<feature type="region of interest" description="Disordered" evidence="1">
    <location>
        <begin position="55"/>
        <end position="86"/>
    </location>
</feature>
<evidence type="ECO:0000313" key="4">
    <source>
        <dbReference type="Proteomes" id="UP000056732"/>
    </source>
</evidence>
<dbReference type="SUPFAM" id="SSF47413">
    <property type="entry name" value="lambda repressor-like DNA-binding domains"/>
    <property type="match status" value="1"/>
</dbReference>
<evidence type="ECO:0000259" key="2">
    <source>
        <dbReference type="PROSITE" id="PS50943"/>
    </source>
</evidence>
<dbReference type="AlphaFoldDB" id="A0AAW3NG33"/>
<dbReference type="RefSeq" id="WP_059927819.1">
    <property type="nucleotide sequence ID" value="NZ_LPDO01000054.1"/>
</dbReference>